<proteinExistence type="predicted"/>
<accession>A0A645CDL5</accession>
<comment type="caution">
    <text evidence="1">The sequence shown here is derived from an EMBL/GenBank/DDBJ whole genome shotgun (WGS) entry which is preliminary data.</text>
</comment>
<evidence type="ECO:0000313" key="1">
    <source>
        <dbReference type="EMBL" id="MPM74995.1"/>
    </source>
</evidence>
<name>A0A645CDL5_9ZZZZ</name>
<sequence length="144" mass="16276">MLYQIERFGKVLLCFTGKPDDDIGRNLHIVHCLAEFLYDCEILLAGILAVHTAQNLIRPALKWQMHMMANVGQVRHSVDYTPAQVFRMRGHKPNPLESLDTGNPLKQVGKIRAFQIVSVGVDVLAKQGDLTVSFLHEPLDFRNN</sequence>
<gene>
    <name evidence="1" type="ORF">SDC9_121986</name>
</gene>
<reference evidence="1" key="1">
    <citation type="submission" date="2019-08" db="EMBL/GenBank/DDBJ databases">
        <authorList>
            <person name="Kucharzyk K."/>
            <person name="Murdoch R.W."/>
            <person name="Higgins S."/>
            <person name="Loffler F."/>
        </authorList>
    </citation>
    <scope>NUCLEOTIDE SEQUENCE</scope>
</reference>
<protein>
    <submittedName>
        <fullName evidence="1">Uncharacterized protein</fullName>
    </submittedName>
</protein>
<organism evidence="1">
    <name type="scientific">bioreactor metagenome</name>
    <dbReference type="NCBI Taxonomy" id="1076179"/>
    <lineage>
        <taxon>unclassified sequences</taxon>
        <taxon>metagenomes</taxon>
        <taxon>ecological metagenomes</taxon>
    </lineage>
</organism>
<dbReference type="AlphaFoldDB" id="A0A645CDL5"/>
<dbReference type="EMBL" id="VSSQ01026333">
    <property type="protein sequence ID" value="MPM74995.1"/>
    <property type="molecule type" value="Genomic_DNA"/>
</dbReference>